<organism evidence="3 4">
    <name type="scientific">Obba rivulosa</name>
    <dbReference type="NCBI Taxonomy" id="1052685"/>
    <lineage>
        <taxon>Eukaryota</taxon>
        <taxon>Fungi</taxon>
        <taxon>Dikarya</taxon>
        <taxon>Basidiomycota</taxon>
        <taxon>Agaricomycotina</taxon>
        <taxon>Agaricomycetes</taxon>
        <taxon>Polyporales</taxon>
        <taxon>Gelatoporiaceae</taxon>
        <taxon>Obba</taxon>
    </lineage>
</organism>
<dbReference type="AlphaFoldDB" id="A0A8E2AP03"/>
<feature type="compositionally biased region" description="Basic residues" evidence="1">
    <location>
        <begin position="443"/>
        <end position="459"/>
    </location>
</feature>
<feature type="compositionally biased region" description="Pro residues" evidence="1">
    <location>
        <begin position="1"/>
        <end position="11"/>
    </location>
</feature>
<gene>
    <name evidence="3" type="ORF">OBBRIDRAFT_836765</name>
</gene>
<feature type="region of interest" description="Disordered" evidence="1">
    <location>
        <begin position="1"/>
        <end position="64"/>
    </location>
</feature>
<evidence type="ECO:0000256" key="1">
    <source>
        <dbReference type="SAM" id="MobiDB-lite"/>
    </source>
</evidence>
<dbReference type="Pfam" id="PF20415">
    <property type="entry name" value="DUF6699"/>
    <property type="match status" value="1"/>
</dbReference>
<feature type="compositionally biased region" description="Pro residues" evidence="1">
    <location>
        <begin position="143"/>
        <end position="161"/>
    </location>
</feature>
<name>A0A8E2AP03_9APHY</name>
<dbReference type="InterPro" id="IPR046522">
    <property type="entry name" value="DUF6699"/>
</dbReference>
<dbReference type="Proteomes" id="UP000250043">
    <property type="component" value="Unassembled WGS sequence"/>
</dbReference>
<evidence type="ECO:0000313" key="4">
    <source>
        <dbReference type="Proteomes" id="UP000250043"/>
    </source>
</evidence>
<reference evidence="3 4" key="1">
    <citation type="submission" date="2016-07" db="EMBL/GenBank/DDBJ databases">
        <title>Draft genome of the white-rot fungus Obba rivulosa 3A-2.</title>
        <authorList>
            <consortium name="DOE Joint Genome Institute"/>
            <person name="Miettinen O."/>
            <person name="Riley R."/>
            <person name="Acob R."/>
            <person name="Barry K."/>
            <person name="Cullen D."/>
            <person name="De Vries R."/>
            <person name="Hainaut M."/>
            <person name="Hatakka A."/>
            <person name="Henrissat B."/>
            <person name="Hilden K."/>
            <person name="Kuo R."/>
            <person name="Labutti K."/>
            <person name="Lipzen A."/>
            <person name="Makela M.R."/>
            <person name="Sandor L."/>
            <person name="Spatafora J.W."/>
            <person name="Grigoriev I.V."/>
            <person name="Hibbett D.S."/>
        </authorList>
    </citation>
    <scope>NUCLEOTIDE SEQUENCE [LARGE SCALE GENOMIC DNA]</scope>
    <source>
        <strain evidence="3 4">3A-2</strain>
    </source>
</reference>
<evidence type="ECO:0000313" key="3">
    <source>
        <dbReference type="EMBL" id="OCH88246.1"/>
    </source>
</evidence>
<proteinExistence type="predicted"/>
<dbReference type="EMBL" id="KV722458">
    <property type="protein sequence ID" value="OCH88246.1"/>
    <property type="molecule type" value="Genomic_DNA"/>
</dbReference>
<dbReference type="OrthoDB" id="21474at2759"/>
<evidence type="ECO:0000259" key="2">
    <source>
        <dbReference type="Pfam" id="PF20415"/>
    </source>
</evidence>
<accession>A0A8E2AP03</accession>
<feature type="compositionally biased region" description="Basic and acidic residues" evidence="1">
    <location>
        <begin position="466"/>
        <end position="477"/>
    </location>
</feature>
<feature type="region of interest" description="Disordered" evidence="1">
    <location>
        <begin position="110"/>
        <end position="163"/>
    </location>
</feature>
<keyword evidence="4" id="KW-1185">Reference proteome</keyword>
<feature type="domain" description="DUF6699" evidence="2">
    <location>
        <begin position="272"/>
        <end position="406"/>
    </location>
</feature>
<feature type="region of interest" description="Disordered" evidence="1">
    <location>
        <begin position="197"/>
        <end position="217"/>
    </location>
</feature>
<protein>
    <recommendedName>
        <fullName evidence="2">DUF6699 domain-containing protein</fullName>
    </recommendedName>
</protein>
<sequence>MQFTPVIPPLASPNGGGQQPSPHPSPSSVPVVPTMSPPSQAPRDVPPPAWAQAQPHPHTQYLAPGMPFNPPGSYYIPPIMLPPHHAPGTPVAPVNSAGYSSDWTGFPSSGSAAGGYQHPPPGPAHGPSPYMHAFPPSAMPGFQPLPPGYGPPPGAPHPGATPWPMQMGMPQMAFTPGYHPGMQAWAGMFTPGYGMPGGRPPPGAAPGMHHSTSAPEAPRYRREDANHFAKIDKFAEGPHYGPVLETVVLKKVKARVEINPLLGPPTEGGDHLTWNMLFSTAQCTRSTEETGFSWRAGRQAPATWPRVTHLRLVSHTFPWVVDVPASNLSLGVTCSDVLEAVYAFLQERVTQAQLESAPRELKGVMGEAFRYNRSPEPDVPGGRLPYTMLRCDWLGFDTMFGGITQDERLVRERYGGAMPCTFELRCVLRPPVSETDLDERESRRRRRSRAASRASRHASRAASRAPSRERSRNGDAS</sequence>
<feature type="region of interest" description="Disordered" evidence="1">
    <location>
        <begin position="435"/>
        <end position="477"/>
    </location>
</feature>
<feature type="compositionally biased region" description="Pro residues" evidence="1">
    <location>
        <begin position="35"/>
        <end position="49"/>
    </location>
</feature>